<reference evidence="3 4" key="1">
    <citation type="journal article" date="2015" name="Genome Announc.">
        <title>Draft Genome Sequence and Gene Annotation of the Entomopathogenic Fungus Verticillium hemipterigenum.</title>
        <authorList>
            <person name="Horn F."/>
            <person name="Habel A."/>
            <person name="Scharf D.H."/>
            <person name="Dworschak J."/>
            <person name="Brakhage A.A."/>
            <person name="Guthke R."/>
            <person name="Hertweck C."/>
            <person name="Linde J."/>
        </authorList>
    </citation>
    <scope>NUCLEOTIDE SEQUENCE [LARGE SCALE GENOMIC DNA]</scope>
</reference>
<sequence length="434" mass="50141">MVDNSGNGPLQVPGFGGVPLDYERPGKDQFATIHDWAQRPAVTRRETVMVVVMETLTDRPDWQVDIFNDDVIQLWRQELAESHEYITSLWLEEPEPHSDNDDDAVMNRRDIGERAYNETSALINDATWDCCIKELRDKALALKETGYVRILDTGSCICKSDDLPLQELAATISKVSEPLLDRNDQSDFMQYQHRRQIDSTLYPLVYGTTPVLFHWSSNYQRFPTEVEFVPDGTGQPRITSYIINLDPSNEEMYHGIEQLIAKAIPMWNGCLIKRNKNFDDKWNEGQRGCAPLRIIAYGIEWENTLPEWALQFRIPIDNDRQLQQRLKKAMQRWTGGEATNSLHALRTLKQFIDEVQEFKSRPELMPQQAAYPNPLPSYVEREIDRALFTVQTVRDNMAAFEKLLEADPNYHLKTLNFGLNCANTFNLYLIPPKP</sequence>
<dbReference type="AlphaFoldDB" id="A0A0A1TPU2"/>
<feature type="domain" description="DUF4246" evidence="2">
    <location>
        <begin position="12"/>
        <end position="78"/>
    </location>
</feature>
<dbReference type="Pfam" id="PF21666">
    <property type="entry name" value="DUF4246_N"/>
    <property type="match status" value="1"/>
</dbReference>
<dbReference type="PANTHER" id="PTHR33119">
    <property type="entry name" value="IFI3P"/>
    <property type="match status" value="1"/>
</dbReference>
<dbReference type="Proteomes" id="UP000039046">
    <property type="component" value="Unassembled WGS sequence"/>
</dbReference>
<evidence type="ECO:0000313" key="4">
    <source>
        <dbReference type="Proteomes" id="UP000039046"/>
    </source>
</evidence>
<protein>
    <submittedName>
        <fullName evidence="3">Uncharacterized protein</fullName>
    </submittedName>
</protein>
<proteinExistence type="predicted"/>
<keyword evidence="4" id="KW-1185">Reference proteome</keyword>
<organism evidence="3 4">
    <name type="scientific">[Torrubiella] hemipterigena</name>
    <dbReference type="NCBI Taxonomy" id="1531966"/>
    <lineage>
        <taxon>Eukaryota</taxon>
        <taxon>Fungi</taxon>
        <taxon>Dikarya</taxon>
        <taxon>Ascomycota</taxon>
        <taxon>Pezizomycotina</taxon>
        <taxon>Sordariomycetes</taxon>
        <taxon>Hypocreomycetidae</taxon>
        <taxon>Hypocreales</taxon>
        <taxon>Clavicipitaceae</taxon>
        <taxon>Clavicipitaceae incertae sedis</taxon>
        <taxon>'Torrubiella' clade</taxon>
    </lineage>
</organism>
<dbReference type="OrthoDB" id="415532at2759"/>
<dbReference type="InterPro" id="IPR049207">
    <property type="entry name" value="DUF4246_N"/>
</dbReference>
<evidence type="ECO:0000313" key="3">
    <source>
        <dbReference type="EMBL" id="CEJ92887.1"/>
    </source>
</evidence>
<dbReference type="PANTHER" id="PTHR33119:SF1">
    <property type="entry name" value="FE2OG DIOXYGENASE DOMAIN-CONTAINING PROTEIN"/>
    <property type="match status" value="1"/>
</dbReference>
<dbReference type="InterPro" id="IPR025340">
    <property type="entry name" value="DUF4246"/>
</dbReference>
<dbReference type="STRING" id="1531966.A0A0A1TPU2"/>
<name>A0A0A1TPU2_9HYPO</name>
<dbReference type="InterPro" id="IPR049192">
    <property type="entry name" value="DUF4246_C"/>
</dbReference>
<gene>
    <name evidence="3" type="ORF">VHEMI08514</name>
</gene>
<dbReference type="EMBL" id="CDHN01000005">
    <property type="protein sequence ID" value="CEJ92887.1"/>
    <property type="molecule type" value="Genomic_DNA"/>
</dbReference>
<evidence type="ECO:0000259" key="2">
    <source>
        <dbReference type="Pfam" id="PF21666"/>
    </source>
</evidence>
<accession>A0A0A1TPU2</accession>
<dbReference type="HOGENOM" id="CLU_622769_0_0_1"/>
<evidence type="ECO:0000259" key="1">
    <source>
        <dbReference type="Pfam" id="PF14033"/>
    </source>
</evidence>
<feature type="domain" description="DUF4246" evidence="1">
    <location>
        <begin position="126"/>
        <end position="311"/>
    </location>
</feature>
<dbReference type="Pfam" id="PF14033">
    <property type="entry name" value="DUF4246"/>
    <property type="match status" value="1"/>
</dbReference>